<evidence type="ECO:0000313" key="2">
    <source>
        <dbReference type="EMBL" id="MBB5800527.1"/>
    </source>
</evidence>
<protein>
    <recommendedName>
        <fullName evidence="4">DUF3558 domain-containing protein</fullName>
    </recommendedName>
</protein>
<keyword evidence="1" id="KW-0732">Signal</keyword>
<name>A0A7W9HE06_9PSEU</name>
<evidence type="ECO:0008006" key="4">
    <source>
        <dbReference type="Google" id="ProtNLM"/>
    </source>
</evidence>
<dbReference type="AlphaFoldDB" id="A0A7W9HE06"/>
<sequence length="196" mass="20757">MTRHAARSASAAALVALVLVTGCSTAPAGTATAPPSSTRTIPPSLPPEMAAMWAEKVDKPKQTVPAEDLCALLTAIEITEAVGIEAFEGIVTTPTKCWWQIGSSTDAKGLPNAGVVLQTPKPATWLGEPTVVDGRPARRRGQGDICMFRVLLREPVEDVDDRPMLEMMVVTRNDAEDLCAAAESLTRLALDRLPSA</sequence>
<comment type="caution">
    <text evidence="2">The sequence shown here is derived from an EMBL/GenBank/DDBJ whole genome shotgun (WGS) entry which is preliminary data.</text>
</comment>
<dbReference type="PROSITE" id="PS51257">
    <property type="entry name" value="PROKAR_LIPOPROTEIN"/>
    <property type="match status" value="1"/>
</dbReference>
<keyword evidence="3" id="KW-1185">Reference proteome</keyword>
<gene>
    <name evidence="2" type="ORF">F4560_000295</name>
</gene>
<dbReference type="Proteomes" id="UP000552097">
    <property type="component" value="Unassembled WGS sequence"/>
</dbReference>
<evidence type="ECO:0000313" key="3">
    <source>
        <dbReference type="Proteomes" id="UP000552097"/>
    </source>
</evidence>
<dbReference type="EMBL" id="JACHMO010000001">
    <property type="protein sequence ID" value="MBB5800527.1"/>
    <property type="molecule type" value="Genomic_DNA"/>
</dbReference>
<feature type="signal peptide" evidence="1">
    <location>
        <begin position="1"/>
        <end position="28"/>
    </location>
</feature>
<evidence type="ECO:0000256" key="1">
    <source>
        <dbReference type="SAM" id="SignalP"/>
    </source>
</evidence>
<organism evidence="2 3">
    <name type="scientific">Saccharothrix ecbatanensis</name>
    <dbReference type="NCBI Taxonomy" id="1105145"/>
    <lineage>
        <taxon>Bacteria</taxon>
        <taxon>Bacillati</taxon>
        <taxon>Actinomycetota</taxon>
        <taxon>Actinomycetes</taxon>
        <taxon>Pseudonocardiales</taxon>
        <taxon>Pseudonocardiaceae</taxon>
        <taxon>Saccharothrix</taxon>
    </lineage>
</organism>
<reference evidence="2 3" key="1">
    <citation type="submission" date="2020-08" db="EMBL/GenBank/DDBJ databases">
        <title>Sequencing the genomes of 1000 actinobacteria strains.</title>
        <authorList>
            <person name="Klenk H.-P."/>
        </authorList>
    </citation>
    <scope>NUCLEOTIDE SEQUENCE [LARGE SCALE GENOMIC DNA]</scope>
    <source>
        <strain evidence="2 3">DSM 45486</strain>
    </source>
</reference>
<accession>A0A7W9HE06</accession>
<dbReference type="RefSeq" id="WP_184915124.1">
    <property type="nucleotide sequence ID" value="NZ_JACHMO010000001.1"/>
</dbReference>
<feature type="chain" id="PRO_5031268583" description="DUF3558 domain-containing protein" evidence="1">
    <location>
        <begin position="29"/>
        <end position="196"/>
    </location>
</feature>
<proteinExistence type="predicted"/>